<evidence type="ECO:0000313" key="3">
    <source>
        <dbReference type="Proteomes" id="UP001201163"/>
    </source>
</evidence>
<proteinExistence type="predicted"/>
<feature type="domain" description="F-box" evidence="1">
    <location>
        <begin position="1"/>
        <end position="48"/>
    </location>
</feature>
<dbReference type="SUPFAM" id="SSF81383">
    <property type="entry name" value="F-box domain"/>
    <property type="match status" value="1"/>
</dbReference>
<dbReference type="InterPro" id="IPR036047">
    <property type="entry name" value="F-box-like_dom_sf"/>
</dbReference>
<reference evidence="2" key="1">
    <citation type="submission" date="2022-01" db="EMBL/GenBank/DDBJ databases">
        <title>Comparative genomics reveals a dynamic genome evolution in the ectomycorrhizal milk-cap (Lactarius) mushrooms.</title>
        <authorList>
            <consortium name="DOE Joint Genome Institute"/>
            <person name="Lebreton A."/>
            <person name="Tang N."/>
            <person name="Kuo A."/>
            <person name="LaButti K."/>
            <person name="Drula E."/>
            <person name="Barry K."/>
            <person name="Clum A."/>
            <person name="Lipzen A."/>
            <person name="Mousain D."/>
            <person name="Ng V."/>
            <person name="Wang R."/>
            <person name="Wang X."/>
            <person name="Dai Y."/>
            <person name="Henrissat B."/>
            <person name="Grigoriev I.V."/>
            <person name="Guerin-Laguette A."/>
            <person name="Yu F."/>
            <person name="Martin F.M."/>
        </authorList>
    </citation>
    <scope>NUCLEOTIDE SEQUENCE</scope>
    <source>
        <strain evidence="2">QP</strain>
    </source>
</reference>
<evidence type="ECO:0000259" key="1">
    <source>
        <dbReference type="PROSITE" id="PS50181"/>
    </source>
</evidence>
<dbReference type="InterPro" id="IPR001810">
    <property type="entry name" value="F-box_dom"/>
</dbReference>
<sequence>MISIVPPELTERTLSLCHPRDVASFAQTCRSAHTLVYRSPDQYLWRTLFLEYPFDDPRPSGEPSEVDWRAKLRRRVRAEQIARRDGDRRELVDVLLECVREAAPWATHQTSHNLSWVTATLTVGESPWIEKCLRLGLPDSASGAEKLRAHLALSLDHGAGIEAPEKLRVLRRMSRTRVYDLRNYTRETHWGPFTDGGDRVNWSHVNAFVTVIAMNLRDFGGDWPKEFKPRAIVQGLEACRAYSAPGTLQRSPLDWAGVEGQWLRITSGRDPGFFDDEHQEASRLLRLDLRIITVESDPRVLEKLPDPSRPPITFGGTMRGFNSEEALNRVVRGTVWVMKDGNIRWSFVSAPGGQQPYNTAYLRLSESFELITSSSSEGVQIGGVCSAAGVVGAWSSAHHEQGRFLLSSPSSPSWTYPHCC</sequence>
<dbReference type="EMBL" id="JAKELL010000024">
    <property type="protein sequence ID" value="KAH8992060.1"/>
    <property type="molecule type" value="Genomic_DNA"/>
</dbReference>
<dbReference type="PROSITE" id="PS50181">
    <property type="entry name" value="FBOX"/>
    <property type="match status" value="1"/>
</dbReference>
<dbReference type="Gene3D" id="1.20.1280.50">
    <property type="match status" value="1"/>
</dbReference>
<dbReference type="AlphaFoldDB" id="A0AAD4QE08"/>
<organism evidence="2 3">
    <name type="scientific">Lactarius akahatsu</name>
    <dbReference type="NCBI Taxonomy" id="416441"/>
    <lineage>
        <taxon>Eukaryota</taxon>
        <taxon>Fungi</taxon>
        <taxon>Dikarya</taxon>
        <taxon>Basidiomycota</taxon>
        <taxon>Agaricomycotina</taxon>
        <taxon>Agaricomycetes</taxon>
        <taxon>Russulales</taxon>
        <taxon>Russulaceae</taxon>
        <taxon>Lactarius</taxon>
    </lineage>
</organism>
<protein>
    <recommendedName>
        <fullName evidence="1">F-box domain-containing protein</fullName>
    </recommendedName>
</protein>
<keyword evidence="3" id="KW-1185">Reference proteome</keyword>
<name>A0AAD4QE08_9AGAM</name>
<gene>
    <name evidence="2" type="ORF">EDB92DRAFT_1991166</name>
</gene>
<accession>A0AAD4QE08</accession>
<evidence type="ECO:0000313" key="2">
    <source>
        <dbReference type="EMBL" id="KAH8992060.1"/>
    </source>
</evidence>
<comment type="caution">
    <text evidence="2">The sequence shown here is derived from an EMBL/GenBank/DDBJ whole genome shotgun (WGS) entry which is preliminary data.</text>
</comment>
<dbReference type="Proteomes" id="UP001201163">
    <property type="component" value="Unassembled WGS sequence"/>
</dbReference>